<keyword evidence="1" id="KW-0812">Transmembrane</keyword>
<keyword evidence="1" id="KW-0472">Membrane</keyword>
<protein>
    <submittedName>
        <fullName evidence="2">Uncharacterized protein</fullName>
    </submittedName>
</protein>
<feature type="transmembrane region" description="Helical" evidence="1">
    <location>
        <begin position="31"/>
        <end position="54"/>
    </location>
</feature>
<accession>A0A3P3XGG9</accession>
<organism evidence="2">
    <name type="scientific">uncultured spirochete</name>
    <dbReference type="NCBI Taxonomy" id="156406"/>
    <lineage>
        <taxon>Bacteria</taxon>
        <taxon>Pseudomonadati</taxon>
        <taxon>Spirochaetota</taxon>
        <taxon>Spirochaetia</taxon>
        <taxon>Spirochaetales</taxon>
        <taxon>environmental samples</taxon>
    </lineage>
</organism>
<keyword evidence="1" id="KW-1133">Transmembrane helix</keyword>
<gene>
    <name evidence="2" type="ORF">SPIROBIBN47_150101</name>
</gene>
<sequence>MKNTISCDFMQVYLNYYVIKQRAFKKERPGLVSWSCGPVSLAGQRLFLLFFAFLS</sequence>
<evidence type="ECO:0000256" key="1">
    <source>
        <dbReference type="SAM" id="Phobius"/>
    </source>
</evidence>
<evidence type="ECO:0000313" key="2">
    <source>
        <dbReference type="EMBL" id="SLM10724.1"/>
    </source>
</evidence>
<reference evidence="2" key="1">
    <citation type="submission" date="2017-02" db="EMBL/GenBank/DDBJ databases">
        <authorList>
            <person name="Regsiter A."/>
            <person name="William W."/>
        </authorList>
    </citation>
    <scope>NUCLEOTIDE SEQUENCE</scope>
    <source>
        <strain evidence="2">Bib</strain>
    </source>
</reference>
<name>A0A3P3XGG9_9SPIR</name>
<proteinExistence type="predicted"/>
<dbReference type="EMBL" id="FWDM01000007">
    <property type="protein sequence ID" value="SLM10724.1"/>
    <property type="molecule type" value="Genomic_DNA"/>
</dbReference>
<dbReference type="AlphaFoldDB" id="A0A3P3XGG9"/>